<reference evidence="3" key="2">
    <citation type="submission" date="2013-12" db="EMBL/GenBank/DDBJ databases">
        <title>Evolution of pathogenesis and genome organization in the Tremellales.</title>
        <authorList>
            <person name="Cuomo C."/>
            <person name="Litvintseva A."/>
            <person name="Heitman J."/>
            <person name="Chen Y."/>
            <person name="Sun S."/>
            <person name="Springer D."/>
            <person name="Dromer F."/>
            <person name="Young S."/>
            <person name="Zeng Q."/>
            <person name="Chapman S."/>
            <person name="Gujja S."/>
            <person name="Saif S."/>
            <person name="Birren B."/>
        </authorList>
    </citation>
    <scope>NUCLEOTIDE SEQUENCE [LARGE SCALE GENOMIC DNA]</scope>
    <source>
        <strain evidence="3">BCC8398</strain>
    </source>
</reference>
<gene>
    <name evidence="2" type="ORF">I316_03258</name>
</gene>
<evidence type="ECO:0000313" key="3">
    <source>
        <dbReference type="Proteomes" id="UP000092666"/>
    </source>
</evidence>
<organism evidence="2 3">
    <name type="scientific">Kwoniella heveanensis BCC8398</name>
    <dbReference type="NCBI Taxonomy" id="1296120"/>
    <lineage>
        <taxon>Eukaryota</taxon>
        <taxon>Fungi</taxon>
        <taxon>Dikarya</taxon>
        <taxon>Basidiomycota</taxon>
        <taxon>Agaricomycotina</taxon>
        <taxon>Tremellomycetes</taxon>
        <taxon>Tremellales</taxon>
        <taxon>Cryptococcaceae</taxon>
        <taxon>Kwoniella</taxon>
    </lineage>
</organism>
<reference evidence="2 3" key="1">
    <citation type="submission" date="2013-07" db="EMBL/GenBank/DDBJ databases">
        <title>The Genome Sequence of Cryptococcus heveanensis BCC8398.</title>
        <authorList>
            <consortium name="The Broad Institute Genome Sequencing Platform"/>
            <person name="Cuomo C."/>
            <person name="Litvintseva A."/>
            <person name="Chen Y."/>
            <person name="Heitman J."/>
            <person name="Sun S."/>
            <person name="Springer D."/>
            <person name="Dromer F."/>
            <person name="Young S.K."/>
            <person name="Zeng Q."/>
            <person name="Gargeya S."/>
            <person name="Fitzgerald M."/>
            <person name="Abouelleil A."/>
            <person name="Alvarado L."/>
            <person name="Berlin A.M."/>
            <person name="Chapman S.B."/>
            <person name="Dewar J."/>
            <person name="Goldberg J."/>
            <person name="Griggs A."/>
            <person name="Gujja S."/>
            <person name="Hansen M."/>
            <person name="Howarth C."/>
            <person name="Imamovic A."/>
            <person name="Larimer J."/>
            <person name="McCowan C."/>
            <person name="Murphy C."/>
            <person name="Pearson M."/>
            <person name="Priest M."/>
            <person name="Roberts A."/>
            <person name="Saif S."/>
            <person name="Shea T."/>
            <person name="Sykes S."/>
            <person name="Wortman J."/>
            <person name="Nusbaum C."/>
            <person name="Birren B."/>
        </authorList>
    </citation>
    <scope>NUCLEOTIDE SEQUENCE [LARGE SCALE GENOMIC DNA]</scope>
    <source>
        <strain evidence="2 3">BCC8398</strain>
    </source>
</reference>
<dbReference type="EMBL" id="KI669500">
    <property type="protein sequence ID" value="OCF35215.1"/>
    <property type="molecule type" value="Genomic_DNA"/>
</dbReference>
<evidence type="ECO:0000256" key="1">
    <source>
        <dbReference type="SAM" id="MobiDB-lite"/>
    </source>
</evidence>
<feature type="compositionally biased region" description="Basic and acidic residues" evidence="1">
    <location>
        <begin position="125"/>
        <end position="149"/>
    </location>
</feature>
<feature type="region of interest" description="Disordered" evidence="1">
    <location>
        <begin position="31"/>
        <end position="157"/>
    </location>
</feature>
<dbReference type="Proteomes" id="UP000092666">
    <property type="component" value="Unassembled WGS sequence"/>
</dbReference>
<feature type="compositionally biased region" description="Low complexity" evidence="1">
    <location>
        <begin position="94"/>
        <end position="103"/>
    </location>
</feature>
<protein>
    <submittedName>
        <fullName evidence="2">Uncharacterized protein</fullName>
    </submittedName>
</protein>
<name>A0A1B9GWE0_9TREE</name>
<sequence length="157" mass="15403">MSLRTTLRPFTRLVQTPLAVSARSRSLHATALRATQTGYGDPTDEKAANDTPLPSSTPDPNPSGQGKGPGSKTGVTDPEVGNTAGEYKSGGSGSSSSSSSSSGSGSGSTGSVGNAGGEKGAGNAAEEHVSSSEIKETKKVGQDPKKEEVGGAGPIGG</sequence>
<dbReference type="OrthoDB" id="2563552at2759"/>
<accession>A0A1B9GWE0</accession>
<evidence type="ECO:0000313" key="2">
    <source>
        <dbReference type="EMBL" id="OCF35215.1"/>
    </source>
</evidence>
<dbReference type="AlphaFoldDB" id="A0A1B9GWE0"/>
<proteinExistence type="predicted"/>
<feature type="compositionally biased region" description="Gly residues" evidence="1">
    <location>
        <begin position="104"/>
        <end position="120"/>
    </location>
</feature>
<keyword evidence="3" id="KW-1185">Reference proteome</keyword>